<dbReference type="Pfam" id="PF04024">
    <property type="entry name" value="PspC"/>
    <property type="match status" value="1"/>
</dbReference>
<dbReference type="Pfam" id="PF02518">
    <property type="entry name" value="HATPase_c"/>
    <property type="match status" value="1"/>
</dbReference>
<feature type="transmembrane region" description="Helical" evidence="10">
    <location>
        <begin position="496"/>
        <end position="518"/>
    </location>
</feature>
<gene>
    <name evidence="14" type="ORF">HNR12_004200</name>
</gene>
<dbReference type="InterPro" id="IPR036890">
    <property type="entry name" value="HATPase_C_sf"/>
</dbReference>
<evidence type="ECO:0000256" key="7">
    <source>
        <dbReference type="ARBA" id="ARBA00022840"/>
    </source>
</evidence>
<dbReference type="GO" id="GO:0046983">
    <property type="term" value="F:protein dimerization activity"/>
    <property type="evidence" value="ECO:0007669"/>
    <property type="project" value="InterPro"/>
</dbReference>
<feature type="region of interest" description="Disordered" evidence="9">
    <location>
        <begin position="295"/>
        <end position="329"/>
    </location>
</feature>
<evidence type="ECO:0000256" key="6">
    <source>
        <dbReference type="ARBA" id="ARBA00022777"/>
    </source>
</evidence>
<feature type="transmembrane region" description="Helical" evidence="10">
    <location>
        <begin position="394"/>
        <end position="415"/>
    </location>
</feature>
<dbReference type="InterPro" id="IPR050482">
    <property type="entry name" value="Sensor_HK_TwoCompSys"/>
</dbReference>
<feature type="transmembrane region" description="Helical" evidence="10">
    <location>
        <begin position="471"/>
        <end position="490"/>
    </location>
</feature>
<dbReference type="Gene3D" id="3.30.565.10">
    <property type="entry name" value="Histidine kinase-like ATPase, C-terminal domain"/>
    <property type="match status" value="1"/>
</dbReference>
<evidence type="ECO:0000256" key="8">
    <source>
        <dbReference type="ARBA" id="ARBA00023012"/>
    </source>
</evidence>
<feature type="transmembrane region" description="Helical" evidence="10">
    <location>
        <begin position="241"/>
        <end position="260"/>
    </location>
</feature>
<dbReference type="PANTHER" id="PTHR24421:SF10">
    <property type="entry name" value="NITRATE_NITRITE SENSOR PROTEIN NARQ"/>
    <property type="match status" value="1"/>
</dbReference>
<feature type="compositionally biased region" description="Basic and acidic residues" evidence="9">
    <location>
        <begin position="28"/>
        <end position="40"/>
    </location>
</feature>
<feature type="transmembrane region" description="Helical" evidence="10">
    <location>
        <begin position="161"/>
        <end position="178"/>
    </location>
</feature>
<dbReference type="RefSeq" id="WP_308251222.1">
    <property type="nucleotide sequence ID" value="NZ_JACCFO010000001.1"/>
</dbReference>
<evidence type="ECO:0000256" key="10">
    <source>
        <dbReference type="SAM" id="Phobius"/>
    </source>
</evidence>
<evidence type="ECO:0000259" key="12">
    <source>
        <dbReference type="Pfam" id="PF04024"/>
    </source>
</evidence>
<evidence type="ECO:0000313" key="14">
    <source>
        <dbReference type="EMBL" id="NYI97923.1"/>
    </source>
</evidence>
<comment type="catalytic activity">
    <reaction evidence="1">
        <text>ATP + protein L-histidine = ADP + protein N-phospho-L-histidine.</text>
        <dbReference type="EC" id="2.7.13.3"/>
    </reaction>
</comment>
<feature type="compositionally biased region" description="Low complexity" evidence="9">
    <location>
        <begin position="1"/>
        <end position="11"/>
    </location>
</feature>
<feature type="transmembrane region" description="Helical" evidence="10">
    <location>
        <begin position="185"/>
        <end position="204"/>
    </location>
</feature>
<keyword evidence="7" id="KW-0067">ATP-binding</keyword>
<keyword evidence="3" id="KW-0597">Phosphoprotein</keyword>
<keyword evidence="15" id="KW-1185">Reference proteome</keyword>
<dbReference type="SUPFAM" id="SSF55874">
    <property type="entry name" value="ATPase domain of HSP90 chaperone/DNA topoisomerase II/histidine kinase"/>
    <property type="match status" value="1"/>
</dbReference>
<evidence type="ECO:0000313" key="15">
    <source>
        <dbReference type="Proteomes" id="UP000575985"/>
    </source>
</evidence>
<keyword evidence="8" id="KW-0902">Two-component regulatory system</keyword>
<feature type="transmembrane region" description="Helical" evidence="10">
    <location>
        <begin position="444"/>
        <end position="464"/>
    </location>
</feature>
<dbReference type="SUPFAM" id="SSF103473">
    <property type="entry name" value="MFS general substrate transporter"/>
    <property type="match status" value="1"/>
</dbReference>
<evidence type="ECO:0000256" key="4">
    <source>
        <dbReference type="ARBA" id="ARBA00022679"/>
    </source>
</evidence>
<feature type="region of interest" description="Disordered" evidence="9">
    <location>
        <begin position="1"/>
        <end position="52"/>
    </location>
</feature>
<keyword evidence="6 14" id="KW-0418">Kinase</keyword>
<feature type="domain" description="Histidine kinase/HSP90-like ATPase" evidence="11">
    <location>
        <begin position="746"/>
        <end position="838"/>
    </location>
</feature>
<dbReference type="InterPro" id="IPR007168">
    <property type="entry name" value="Phageshock_PspC_N"/>
</dbReference>
<dbReference type="GO" id="GO:0005524">
    <property type="term" value="F:ATP binding"/>
    <property type="evidence" value="ECO:0007669"/>
    <property type="project" value="UniProtKB-KW"/>
</dbReference>
<evidence type="ECO:0000256" key="9">
    <source>
        <dbReference type="SAM" id="MobiDB-lite"/>
    </source>
</evidence>
<name>A0A853BS05_9ACTN</name>
<dbReference type="CDD" id="cd16917">
    <property type="entry name" value="HATPase_UhpB-NarQ-NarX-like"/>
    <property type="match status" value="1"/>
</dbReference>
<evidence type="ECO:0000256" key="1">
    <source>
        <dbReference type="ARBA" id="ARBA00000085"/>
    </source>
</evidence>
<feature type="transmembrane region" description="Helical" evidence="10">
    <location>
        <begin position="135"/>
        <end position="155"/>
    </location>
</feature>
<dbReference type="GO" id="GO:0016020">
    <property type="term" value="C:membrane"/>
    <property type="evidence" value="ECO:0007669"/>
    <property type="project" value="InterPro"/>
</dbReference>
<sequence length="843" mass="85890">MARARAAAARGARGGDDGGGGEGEMTTEDPRGRGRPEPRPPEGGAGPGGAARALGDALWRRPGAVPRWLPADPPGTGPAVVGGVHAAWAARRGRDARSLRRRSALLVLPVLAYPLPWLARLAGRPGARGREQANGALLLTATALAVSVFSALQLVAFGVPAPVPLLLGAALGLPVLALGRSVLVAWRWLTAALPAAPLLAAVAAGPAPPGPGVPDVPFPVAPALLYLLVCYLLATQYDRAVVAAAGACSSVMAVAATAAASSPPAAVAWSALLVLGALVLGDNVRLRRAHGGRLRRAGGTGGGLGGTRASVPAGADQAPGARKGALPGGAGARRGGVPLLEAVLDALWRWPARRPGGPLRLLGGPRRPARGRVVAGVCGALARGSQPVTLTLRVVFPLVGLPLGLVAYLLLWLVLPAEDDPPAEPEDADSEAPPAAPLPLPRELTAWALLLGVSAGLASLTAVQLTQFHQVPALAAVVLGFALGLPFALLPTAPLLTWRVMAAGLFATLLAVGAVGTVGAPPQNLWPWPVAALLALPVVLYAVAVSYPGWISAGVGILTVAFDVLAAYPLTGTHPAQTGWIAAVAAAVLLLGYNVRGRRTAQRRLAEESRLRRRDRARQAVLEERSRIARELHDVVSHHMSMIAIQADAAPYKFAGLEPGPTETFHAIRDAARDALAEMRRVVGLLREEDEGGPERAPQPGLALVPELVAQARQAGMDIALDAPPPEEAPPGGTGAPGLPDAVDLSAYRIVQESISNAGRHAPGAAVSVALRRTPSQVTVRVVNGPPDPAAAGGGRGAVDSGGHGLVGMRERVAMLGGRLRAGPTAEGGFEVVAELPPAAPPD</sequence>
<organism evidence="14 15">
    <name type="scientific">Streptomonospora nanhaiensis</name>
    <dbReference type="NCBI Taxonomy" id="1323731"/>
    <lineage>
        <taxon>Bacteria</taxon>
        <taxon>Bacillati</taxon>
        <taxon>Actinomycetota</taxon>
        <taxon>Actinomycetes</taxon>
        <taxon>Streptosporangiales</taxon>
        <taxon>Nocardiopsidaceae</taxon>
        <taxon>Streptomonospora</taxon>
    </lineage>
</organism>
<dbReference type="EMBL" id="JACCFO010000001">
    <property type="protein sequence ID" value="NYI97923.1"/>
    <property type="molecule type" value="Genomic_DNA"/>
</dbReference>
<keyword evidence="5" id="KW-0547">Nucleotide-binding</keyword>
<feature type="domain" description="Phage shock protein PspC N-terminal" evidence="12">
    <location>
        <begin position="366"/>
        <end position="418"/>
    </location>
</feature>
<evidence type="ECO:0000256" key="2">
    <source>
        <dbReference type="ARBA" id="ARBA00012438"/>
    </source>
</evidence>
<evidence type="ECO:0000259" key="13">
    <source>
        <dbReference type="Pfam" id="PF07730"/>
    </source>
</evidence>
<feature type="transmembrane region" description="Helical" evidence="10">
    <location>
        <begin position="266"/>
        <end position="286"/>
    </location>
</feature>
<evidence type="ECO:0000259" key="11">
    <source>
        <dbReference type="Pfam" id="PF02518"/>
    </source>
</evidence>
<dbReference type="Gene3D" id="1.20.5.1930">
    <property type="match status" value="1"/>
</dbReference>
<evidence type="ECO:0000256" key="5">
    <source>
        <dbReference type="ARBA" id="ARBA00022741"/>
    </source>
</evidence>
<feature type="domain" description="Signal transduction histidine kinase subgroup 3 dimerisation and phosphoacceptor" evidence="13">
    <location>
        <begin position="624"/>
        <end position="690"/>
    </location>
</feature>
<dbReference type="EC" id="2.7.13.3" evidence="2"/>
<evidence type="ECO:0000256" key="3">
    <source>
        <dbReference type="ARBA" id="ARBA00022553"/>
    </source>
</evidence>
<dbReference type="InterPro" id="IPR003594">
    <property type="entry name" value="HATPase_dom"/>
</dbReference>
<feature type="transmembrane region" description="Helical" evidence="10">
    <location>
        <begin position="216"/>
        <end position="234"/>
    </location>
</feature>
<keyword evidence="10" id="KW-0812">Transmembrane</keyword>
<dbReference type="InterPro" id="IPR036259">
    <property type="entry name" value="MFS_trans_sf"/>
</dbReference>
<dbReference type="PANTHER" id="PTHR24421">
    <property type="entry name" value="NITRATE/NITRITE SENSOR PROTEIN NARX-RELATED"/>
    <property type="match status" value="1"/>
</dbReference>
<protein>
    <recommendedName>
        <fullName evidence="2">histidine kinase</fullName>
        <ecNumber evidence="2">2.7.13.3</ecNumber>
    </recommendedName>
</protein>
<accession>A0A853BS05</accession>
<comment type="caution">
    <text evidence="14">The sequence shown here is derived from an EMBL/GenBank/DDBJ whole genome shotgun (WGS) entry which is preliminary data.</text>
</comment>
<dbReference type="Proteomes" id="UP000575985">
    <property type="component" value="Unassembled WGS sequence"/>
</dbReference>
<feature type="transmembrane region" description="Helical" evidence="10">
    <location>
        <begin position="578"/>
        <end position="595"/>
    </location>
</feature>
<dbReference type="InterPro" id="IPR011712">
    <property type="entry name" value="Sig_transdc_His_kin_sub3_dim/P"/>
</dbReference>
<dbReference type="Pfam" id="PF07730">
    <property type="entry name" value="HisKA_3"/>
    <property type="match status" value="1"/>
</dbReference>
<keyword evidence="10" id="KW-1133">Transmembrane helix</keyword>
<keyword evidence="4" id="KW-0808">Transferase</keyword>
<proteinExistence type="predicted"/>
<dbReference type="AlphaFoldDB" id="A0A853BS05"/>
<reference evidence="14 15" key="1">
    <citation type="submission" date="2020-07" db="EMBL/GenBank/DDBJ databases">
        <title>Sequencing the genomes of 1000 actinobacteria strains.</title>
        <authorList>
            <person name="Klenk H.-P."/>
        </authorList>
    </citation>
    <scope>NUCLEOTIDE SEQUENCE [LARGE SCALE GENOMIC DNA]</scope>
    <source>
        <strain evidence="14 15">DSM 45927</strain>
    </source>
</reference>
<keyword evidence="10" id="KW-0472">Membrane</keyword>
<dbReference type="GO" id="GO:0000155">
    <property type="term" value="F:phosphorelay sensor kinase activity"/>
    <property type="evidence" value="ECO:0007669"/>
    <property type="project" value="InterPro"/>
</dbReference>
<feature type="transmembrane region" description="Helical" evidence="10">
    <location>
        <begin position="525"/>
        <end position="544"/>
    </location>
</feature>